<comment type="similarity">
    <text evidence="1">Belongs to the acetyl-CoA hydrolase/transferase family.</text>
</comment>
<dbReference type="eggNOG" id="COG0427">
    <property type="taxonomic scope" value="Bacteria"/>
</dbReference>
<reference evidence="5 6" key="1">
    <citation type="submission" date="2017-06" db="EMBL/GenBank/DDBJ databases">
        <authorList>
            <consortium name="Pathogen Informatics"/>
        </authorList>
    </citation>
    <scope>NUCLEOTIDE SEQUENCE [LARGE SCALE GENOMIC DNA]</scope>
    <source>
        <strain evidence="5 6">NCTC11865</strain>
    </source>
</reference>
<dbReference type="Gene3D" id="3.30.750.70">
    <property type="entry name" value="4-hydroxybutyrate coenzyme like domains"/>
    <property type="match status" value="1"/>
</dbReference>
<evidence type="ECO:0000256" key="1">
    <source>
        <dbReference type="ARBA" id="ARBA00009632"/>
    </source>
</evidence>
<dbReference type="EMBL" id="LT906441">
    <property type="protein sequence ID" value="SNV35947.1"/>
    <property type="molecule type" value="Genomic_DNA"/>
</dbReference>
<evidence type="ECO:0000256" key="2">
    <source>
        <dbReference type="ARBA" id="ARBA00022679"/>
    </source>
</evidence>
<evidence type="ECO:0000313" key="6">
    <source>
        <dbReference type="Proteomes" id="UP000215332"/>
    </source>
</evidence>
<gene>
    <name evidence="5" type="primary">scpC_2</name>
    <name evidence="5" type="ORF">SAMEA4412665_01298</name>
</gene>
<evidence type="ECO:0000259" key="3">
    <source>
        <dbReference type="Pfam" id="PF02550"/>
    </source>
</evidence>
<keyword evidence="2 5" id="KW-0808">Transferase</keyword>
<dbReference type="KEGG" id="cgrn:4412665_01298"/>
<dbReference type="PANTHER" id="PTHR21432:SF20">
    <property type="entry name" value="ACETYL-COA HYDROLASE"/>
    <property type="match status" value="1"/>
</dbReference>
<dbReference type="SUPFAM" id="SSF100950">
    <property type="entry name" value="NagB/RpiA/CoA transferase-like"/>
    <property type="match status" value="2"/>
</dbReference>
<feature type="domain" description="Acetyl-CoA hydrolase/transferase C-terminal" evidence="4">
    <location>
        <begin position="266"/>
        <end position="416"/>
    </location>
</feature>
<dbReference type="InterPro" id="IPR037171">
    <property type="entry name" value="NagB/RpiA_transferase-like"/>
</dbReference>
<dbReference type="PANTHER" id="PTHR21432">
    <property type="entry name" value="ACETYL-COA HYDROLASE-RELATED"/>
    <property type="match status" value="1"/>
</dbReference>
<dbReference type="InterPro" id="IPR026888">
    <property type="entry name" value="AcetylCoA_hyd_C"/>
</dbReference>
<proteinExistence type="inferred from homology"/>
<dbReference type="InterPro" id="IPR038460">
    <property type="entry name" value="AcetylCoA_hyd_C_sf"/>
</dbReference>
<name>A0A239WN93_9ACTN</name>
<sequence length="421" mass="44842">MKVLTTTAFRKVLHALGDNPRVVTPGSAATPCEALHLIDEQLDRWTLFCVNAPVGVPTRAEVTHETIFVGPGQRHAEHVEFLPGRLSNTPDLLRTTRTPDLVVLHTTTPRNGQVSMGIEVQIMPAAVEATRAHGGIVVAVMNPRMPFVAGDGVMSTDEIDYGIEIDAPLVTVDKASLDDASMTIGDTIAARMGEGATIQAGIGAIPDAVLSCLQQPQVDSHPGLLSVTTRRHLGVWTELIGDGVREVDDAGVLDPNRPIVGTFLIGGDELYEWAGRQSRLQLLRCERTNDPGTIARQPAMTSVNTAMQVDLFGQVNASRIGTRIFSGTGGATDFLVGALHSPGGQALVAMRSWHLKAGVSTIVGKLDAPVTSVQPTAVVTEQGVAELFGNSEREQARQLIENAAHPQARPQLRQAAARYGL</sequence>
<dbReference type="Proteomes" id="UP000215332">
    <property type="component" value="Chromosome 1"/>
</dbReference>
<dbReference type="GO" id="GO:0008775">
    <property type="term" value="F:acetate CoA-transferase activity"/>
    <property type="evidence" value="ECO:0007669"/>
    <property type="project" value="InterPro"/>
</dbReference>
<evidence type="ECO:0000259" key="4">
    <source>
        <dbReference type="Pfam" id="PF13336"/>
    </source>
</evidence>
<dbReference type="Pfam" id="PF13336">
    <property type="entry name" value="AcetylCoA_hyd_C"/>
    <property type="match status" value="1"/>
</dbReference>
<dbReference type="InterPro" id="IPR046433">
    <property type="entry name" value="ActCoA_hydro"/>
</dbReference>
<evidence type="ECO:0000313" key="5">
    <source>
        <dbReference type="EMBL" id="SNV35947.1"/>
    </source>
</evidence>
<dbReference type="InterPro" id="IPR003702">
    <property type="entry name" value="ActCoA_hydro_N"/>
</dbReference>
<dbReference type="Pfam" id="PF02550">
    <property type="entry name" value="AcetylCoA_hydro"/>
    <property type="match status" value="1"/>
</dbReference>
<feature type="domain" description="Acetyl-CoA hydrolase/transferase N-terminal" evidence="3">
    <location>
        <begin position="78"/>
        <end position="166"/>
    </location>
</feature>
<accession>A0A239WN93</accession>
<protein>
    <submittedName>
        <fullName evidence="5">Propionyl-CoA:succinate CoA transferase</fullName>
        <ecNumber evidence="5">2.8.3.-</ecNumber>
    </submittedName>
</protein>
<dbReference type="AlphaFoldDB" id="A0A239WN93"/>
<dbReference type="GO" id="GO:0006083">
    <property type="term" value="P:acetate metabolic process"/>
    <property type="evidence" value="ECO:0007669"/>
    <property type="project" value="InterPro"/>
</dbReference>
<dbReference type="Gene3D" id="3.40.1080.20">
    <property type="entry name" value="Acetyl-CoA hydrolase/transferase C-terminal domain"/>
    <property type="match status" value="1"/>
</dbReference>
<organism evidence="5 6">
    <name type="scientific">Cutibacterium granulosum</name>
    <dbReference type="NCBI Taxonomy" id="33011"/>
    <lineage>
        <taxon>Bacteria</taxon>
        <taxon>Bacillati</taxon>
        <taxon>Actinomycetota</taxon>
        <taxon>Actinomycetes</taxon>
        <taxon>Propionibacteriales</taxon>
        <taxon>Propionibacteriaceae</taxon>
        <taxon>Cutibacterium</taxon>
    </lineage>
</organism>
<dbReference type="Gene3D" id="3.40.1080.10">
    <property type="entry name" value="Glutaconate Coenzyme A-transferase"/>
    <property type="match status" value="1"/>
</dbReference>
<dbReference type="EC" id="2.8.3.-" evidence="5"/>